<comment type="caution">
    <text evidence="8">The sequence shown here is derived from an EMBL/GenBank/DDBJ whole genome shotgun (WGS) entry which is preliminary data.</text>
</comment>
<dbReference type="Gene3D" id="2.60.40.10">
    <property type="entry name" value="Immunoglobulins"/>
    <property type="match status" value="3"/>
</dbReference>
<evidence type="ECO:0000313" key="8">
    <source>
        <dbReference type="EMBL" id="GCB80459.1"/>
    </source>
</evidence>
<dbReference type="PANTHER" id="PTHR12080:SF48">
    <property type="entry name" value="IMMUNOGLOBULIN SUBTYPE DOMAIN-CONTAINING PROTEIN"/>
    <property type="match status" value="1"/>
</dbReference>
<evidence type="ECO:0000256" key="3">
    <source>
        <dbReference type="ARBA" id="ARBA00023136"/>
    </source>
</evidence>
<dbReference type="SMART" id="SM00408">
    <property type="entry name" value="IGc2"/>
    <property type="match status" value="2"/>
</dbReference>
<reference evidence="8 9" key="1">
    <citation type="journal article" date="2018" name="Nat. Ecol. Evol.">
        <title>Shark genomes provide insights into elasmobranch evolution and the origin of vertebrates.</title>
        <authorList>
            <person name="Hara Y"/>
            <person name="Yamaguchi K"/>
            <person name="Onimaru K"/>
            <person name="Kadota M"/>
            <person name="Koyanagi M"/>
            <person name="Keeley SD"/>
            <person name="Tatsumi K"/>
            <person name="Tanaka K"/>
            <person name="Motone F"/>
            <person name="Kageyama Y"/>
            <person name="Nozu R"/>
            <person name="Adachi N"/>
            <person name="Nishimura O"/>
            <person name="Nakagawa R"/>
            <person name="Tanegashima C"/>
            <person name="Kiyatake I"/>
            <person name="Matsumoto R"/>
            <person name="Murakumo K"/>
            <person name="Nishida K"/>
            <person name="Terakita A"/>
            <person name="Kuratani S"/>
            <person name="Sato K"/>
            <person name="Hyodo S Kuraku.S."/>
        </authorList>
    </citation>
    <scope>NUCLEOTIDE SEQUENCE [LARGE SCALE GENOMIC DNA]</scope>
</reference>
<sequence>MMQKCTMKFSDSFYVHIFKLASVLHLFVVCGETLLARVGEITKAAAGEQVQFPIQYQAWGLYDVTFRLRYPVSFKILTCKSNNPEKLYIVHPLYQHRVGIDRDFVVLNDVQVNDTGEYEMHIDYYGTELKNRDQSTFRIQVFEPVPQPETVILGNCASSSNITLSCSVFNETNVLIHWEKVSSSGALPETYNSTVIVIDCVTEEKQHVYRCIAENPAEGHYKNGQPAFLKKKRKGKFGAVYTMKFSDSFHVHIFKLSSEPVSQPETVVLGNCASSPNITLNCSVSNGTNYLIHWEKVTLSGVRNETYDGTVLVIDCVTEEEQHVYRCIAENPVSNATSDPVTVSRDNKTNSKGKRNGLMVLVPVVMAVLLLTIVYLWKTPHGKKW</sequence>
<keyword evidence="5" id="KW-0393">Immunoglobulin domain</keyword>
<dbReference type="SMART" id="SM00409">
    <property type="entry name" value="IG"/>
    <property type="match status" value="3"/>
</dbReference>
<evidence type="ECO:0000313" key="9">
    <source>
        <dbReference type="Proteomes" id="UP000288216"/>
    </source>
</evidence>
<dbReference type="Proteomes" id="UP000288216">
    <property type="component" value="Unassembled WGS sequence"/>
</dbReference>
<evidence type="ECO:0000256" key="5">
    <source>
        <dbReference type="ARBA" id="ARBA00023319"/>
    </source>
</evidence>
<evidence type="ECO:0000259" key="7">
    <source>
        <dbReference type="PROSITE" id="PS50835"/>
    </source>
</evidence>
<dbReference type="SUPFAM" id="SSF48726">
    <property type="entry name" value="Immunoglobulin"/>
    <property type="match status" value="2"/>
</dbReference>
<name>A0A401Q512_SCYTO</name>
<dbReference type="AlphaFoldDB" id="A0A401Q512"/>
<gene>
    <name evidence="8" type="ORF">scyTo_0016210</name>
</gene>
<keyword evidence="2" id="KW-0732">Signal</keyword>
<proteinExistence type="predicted"/>
<protein>
    <recommendedName>
        <fullName evidence="7">Ig-like domain-containing protein</fullName>
    </recommendedName>
</protein>
<feature type="transmembrane region" description="Helical" evidence="6">
    <location>
        <begin position="357"/>
        <end position="377"/>
    </location>
</feature>
<dbReference type="OrthoDB" id="8963224at2759"/>
<dbReference type="PROSITE" id="PS50835">
    <property type="entry name" value="IG_LIKE"/>
    <property type="match status" value="2"/>
</dbReference>
<keyword evidence="6" id="KW-0812">Transmembrane</keyword>
<feature type="domain" description="Ig-like" evidence="7">
    <location>
        <begin position="148"/>
        <end position="215"/>
    </location>
</feature>
<dbReference type="OMA" id="EYEMHID"/>
<dbReference type="EMBL" id="BFAA01009660">
    <property type="protein sequence ID" value="GCB80459.1"/>
    <property type="molecule type" value="Genomic_DNA"/>
</dbReference>
<dbReference type="InterPro" id="IPR013151">
    <property type="entry name" value="Immunoglobulin_dom"/>
</dbReference>
<keyword evidence="4" id="KW-0325">Glycoprotein</keyword>
<organism evidence="8 9">
    <name type="scientific">Scyliorhinus torazame</name>
    <name type="common">Cloudy catshark</name>
    <name type="synonym">Catulus torazame</name>
    <dbReference type="NCBI Taxonomy" id="75743"/>
    <lineage>
        <taxon>Eukaryota</taxon>
        <taxon>Metazoa</taxon>
        <taxon>Chordata</taxon>
        <taxon>Craniata</taxon>
        <taxon>Vertebrata</taxon>
        <taxon>Chondrichthyes</taxon>
        <taxon>Elasmobranchii</taxon>
        <taxon>Galeomorphii</taxon>
        <taxon>Galeoidea</taxon>
        <taxon>Carcharhiniformes</taxon>
        <taxon>Scyliorhinidae</taxon>
        <taxon>Scyliorhinus</taxon>
    </lineage>
</organism>
<dbReference type="GO" id="GO:0016020">
    <property type="term" value="C:membrane"/>
    <property type="evidence" value="ECO:0007669"/>
    <property type="project" value="UniProtKB-SubCell"/>
</dbReference>
<evidence type="ECO:0000256" key="2">
    <source>
        <dbReference type="ARBA" id="ARBA00022729"/>
    </source>
</evidence>
<dbReference type="PANTHER" id="PTHR12080">
    <property type="entry name" value="SIGNALING LYMPHOCYTIC ACTIVATION MOLECULE"/>
    <property type="match status" value="1"/>
</dbReference>
<dbReference type="Pfam" id="PF00047">
    <property type="entry name" value="ig"/>
    <property type="match status" value="2"/>
</dbReference>
<keyword evidence="3 6" id="KW-0472">Membrane</keyword>
<keyword evidence="6" id="KW-1133">Transmembrane helix</keyword>
<dbReference type="InterPro" id="IPR003599">
    <property type="entry name" value="Ig_sub"/>
</dbReference>
<evidence type="ECO:0000256" key="6">
    <source>
        <dbReference type="SAM" id="Phobius"/>
    </source>
</evidence>
<evidence type="ECO:0000256" key="4">
    <source>
        <dbReference type="ARBA" id="ARBA00023180"/>
    </source>
</evidence>
<feature type="domain" description="Ig-like" evidence="7">
    <location>
        <begin position="264"/>
        <end position="344"/>
    </location>
</feature>
<dbReference type="InterPro" id="IPR007110">
    <property type="entry name" value="Ig-like_dom"/>
</dbReference>
<dbReference type="InterPro" id="IPR013783">
    <property type="entry name" value="Ig-like_fold"/>
</dbReference>
<accession>A0A401Q512</accession>
<dbReference type="InterPro" id="IPR003598">
    <property type="entry name" value="Ig_sub2"/>
</dbReference>
<dbReference type="InterPro" id="IPR015631">
    <property type="entry name" value="CD2/SLAM_rcpt"/>
</dbReference>
<comment type="subcellular location">
    <subcellularLocation>
        <location evidence="1">Membrane</location>
    </subcellularLocation>
</comment>
<dbReference type="InterPro" id="IPR036179">
    <property type="entry name" value="Ig-like_dom_sf"/>
</dbReference>
<evidence type="ECO:0000256" key="1">
    <source>
        <dbReference type="ARBA" id="ARBA00004370"/>
    </source>
</evidence>
<dbReference type="CDD" id="cd00096">
    <property type="entry name" value="Ig"/>
    <property type="match status" value="1"/>
</dbReference>
<keyword evidence="9" id="KW-1185">Reference proteome</keyword>